<feature type="compositionally biased region" description="Basic residues" evidence="1">
    <location>
        <begin position="250"/>
        <end position="259"/>
    </location>
</feature>
<reference evidence="4" key="2">
    <citation type="submission" date="2025-04" db="UniProtKB">
        <authorList>
            <consortium name="RefSeq"/>
        </authorList>
    </citation>
    <scope>IDENTIFICATION</scope>
</reference>
<dbReference type="OrthoDB" id="7849464at2759"/>
<evidence type="ECO:0000256" key="1">
    <source>
        <dbReference type="SAM" id="MobiDB-lite"/>
    </source>
</evidence>
<evidence type="ECO:0000313" key="2">
    <source>
        <dbReference type="EnsemblMetazoa" id="XP_016970205.1"/>
    </source>
</evidence>
<dbReference type="PANTHER" id="PTHR20977">
    <property type="entry name" value="AT13385P-RELATED"/>
    <property type="match status" value="1"/>
</dbReference>
<dbReference type="PANTHER" id="PTHR20977:SF0">
    <property type="entry name" value="AT13385P-RELATED"/>
    <property type="match status" value="1"/>
</dbReference>
<dbReference type="Pfam" id="PF07248">
    <property type="entry name" value="DUF1431"/>
    <property type="match status" value="1"/>
</dbReference>
<feature type="compositionally biased region" description="Basic and acidic residues" evidence="1">
    <location>
        <begin position="260"/>
        <end position="281"/>
    </location>
</feature>
<reference evidence="3" key="1">
    <citation type="journal article" date="2021" name="Elife">
        <title>Highly contiguous assemblies of 101 drosophilid genomes.</title>
        <authorList>
            <person name="Kim B.Y."/>
            <person name="Wang J.R."/>
            <person name="Miller D.E."/>
            <person name="Barmina O."/>
            <person name="Delaney E."/>
            <person name="Thompson A."/>
            <person name="Comeault A.A."/>
            <person name="Peede D."/>
            <person name="D'Agostino E.R."/>
            <person name="Pelaez J."/>
            <person name="Aguilar J.M."/>
            <person name="Haji D."/>
            <person name="Matsunaga T."/>
            <person name="Armstrong E.E."/>
            <person name="Zych M."/>
            <person name="Ogawa Y."/>
            <person name="Stamenkovic-Radak M."/>
            <person name="Jelic M."/>
            <person name="Veselinovic M.S."/>
            <person name="Tanaskovic M."/>
            <person name="Eric P."/>
            <person name="Gao J.J."/>
            <person name="Katoh T.K."/>
            <person name="Toda M.J."/>
            <person name="Watabe H."/>
            <person name="Watada M."/>
            <person name="Davis J.S."/>
            <person name="Moyle L.C."/>
            <person name="Manoli G."/>
            <person name="Bertolini E."/>
            <person name="Kostal V."/>
            <person name="Hawley R.S."/>
            <person name="Takahashi A."/>
            <person name="Jones C.D."/>
            <person name="Price D.K."/>
            <person name="Whiteman N."/>
            <person name="Kopp A."/>
            <person name="Matute D.R."/>
            <person name="Petrov D.A."/>
        </authorList>
    </citation>
    <scope>NUCLEOTIDE SEQUENCE [LARGE SCALE GENOMIC DNA]</scope>
</reference>
<name>A0A6P4DWZ8_DRORH</name>
<gene>
    <name evidence="4" type="primary">LOC108038020</name>
    <name evidence="2" type="synonym">108038020</name>
</gene>
<accession>A0A6P4DWZ8</accession>
<reference evidence="2" key="3">
    <citation type="submission" date="2025-05" db="UniProtKB">
        <authorList>
            <consortium name="EnsemblMetazoa"/>
        </authorList>
    </citation>
    <scope>IDENTIFICATION</scope>
</reference>
<keyword evidence="3" id="KW-1185">Reference proteome</keyword>
<dbReference type="OMA" id="WVECPKF"/>
<evidence type="ECO:0000313" key="4">
    <source>
        <dbReference type="RefSeq" id="XP_016970205.1"/>
    </source>
</evidence>
<dbReference type="Proteomes" id="UP001652680">
    <property type="component" value="Unassembled WGS sequence"/>
</dbReference>
<dbReference type="RefSeq" id="XP_016970205.1">
    <property type="nucleotide sequence ID" value="XM_017114716.1"/>
</dbReference>
<feature type="region of interest" description="Disordered" evidence="1">
    <location>
        <begin position="1"/>
        <end position="47"/>
    </location>
</feature>
<evidence type="ECO:0000313" key="3">
    <source>
        <dbReference type="Proteomes" id="UP001652680"/>
    </source>
</evidence>
<organism evidence="4">
    <name type="scientific">Drosophila rhopaloa</name>
    <name type="common">Fruit fly</name>
    <dbReference type="NCBI Taxonomy" id="1041015"/>
    <lineage>
        <taxon>Eukaryota</taxon>
        <taxon>Metazoa</taxon>
        <taxon>Ecdysozoa</taxon>
        <taxon>Arthropoda</taxon>
        <taxon>Hexapoda</taxon>
        <taxon>Insecta</taxon>
        <taxon>Pterygota</taxon>
        <taxon>Neoptera</taxon>
        <taxon>Endopterygota</taxon>
        <taxon>Diptera</taxon>
        <taxon>Brachycera</taxon>
        <taxon>Muscomorpha</taxon>
        <taxon>Ephydroidea</taxon>
        <taxon>Drosophilidae</taxon>
        <taxon>Drosophila</taxon>
        <taxon>Sophophora</taxon>
    </lineage>
</organism>
<sequence length="296" mass="33593">MFWPTLIRGISSRQSSSSSSSKPPKPPNPPSSPNPPKPPSAKEEPKVRTFCKPAAFCAEADAFKSMWDPPKNLPPPYPFVVTRSNEFCCGPNCTKPLPSFDELYYRPSSKAGPYQRHWVECPKFMIRQKKICAYDKLEALNPARRVAKRRERTSASPAATGPCPHFAPLARCVPGRRPPRCHAAKTPSCCRRLCAPMPCWSECKQPPLAKRPHRPRECECTFALSLCEAERGRQWVKIHGENHICPSAIKKAKKAKRDRLKKEKDSLKKEKDSLKKMEKDRSKKKKDSSKKDEDKK</sequence>
<feature type="compositionally biased region" description="Pro residues" evidence="1">
    <location>
        <begin position="23"/>
        <end position="39"/>
    </location>
</feature>
<dbReference type="GeneID" id="108038020"/>
<dbReference type="EnsemblMetazoa" id="XM_017114716.2">
    <property type="protein sequence ID" value="XP_016970205.1"/>
    <property type="gene ID" value="LOC108038020"/>
</dbReference>
<feature type="region of interest" description="Disordered" evidence="1">
    <location>
        <begin position="249"/>
        <end position="296"/>
    </location>
</feature>
<proteinExistence type="predicted"/>
<dbReference type="InterPro" id="IPR006611">
    <property type="entry name" value="DUF1431_DROsp"/>
</dbReference>
<protein>
    <submittedName>
        <fullName evidence="4">Uncharacterized protein LOC108038020</fullName>
    </submittedName>
</protein>
<dbReference type="AlphaFoldDB" id="A0A6P4DWZ8"/>
<dbReference type="SMART" id="SM00689">
    <property type="entry name" value="DM6"/>
    <property type="match status" value="1"/>
</dbReference>